<dbReference type="EMBL" id="WVTA01000016">
    <property type="protein sequence ID" value="KAK3201323.1"/>
    <property type="molecule type" value="Genomic_DNA"/>
</dbReference>
<dbReference type="GO" id="GO:0016491">
    <property type="term" value="F:oxidoreductase activity"/>
    <property type="evidence" value="ECO:0007669"/>
    <property type="project" value="InterPro"/>
</dbReference>
<evidence type="ECO:0000256" key="2">
    <source>
        <dbReference type="SAM" id="Phobius"/>
    </source>
</evidence>
<dbReference type="InterPro" id="IPR036291">
    <property type="entry name" value="NAD(P)-bd_dom_sf"/>
</dbReference>
<evidence type="ECO:0000313" key="4">
    <source>
        <dbReference type="EMBL" id="KAK3201323.1"/>
    </source>
</evidence>
<evidence type="ECO:0000256" key="1">
    <source>
        <dbReference type="SAM" id="MobiDB-lite"/>
    </source>
</evidence>
<keyword evidence="2" id="KW-1133">Transmembrane helix</keyword>
<gene>
    <name evidence="4" type="ORF">GRF29_185g615342</name>
</gene>
<dbReference type="Gene3D" id="3.90.180.10">
    <property type="entry name" value="Medium-chain alcohol dehydrogenases, catalytic domain"/>
    <property type="match status" value="2"/>
</dbReference>
<proteinExistence type="predicted"/>
<keyword evidence="2" id="KW-0812">Transmembrane</keyword>
<evidence type="ECO:0000259" key="3">
    <source>
        <dbReference type="SMART" id="SM00829"/>
    </source>
</evidence>
<feature type="transmembrane region" description="Helical" evidence="2">
    <location>
        <begin position="677"/>
        <end position="697"/>
    </location>
</feature>
<dbReference type="Pfam" id="PF08240">
    <property type="entry name" value="ADH_N"/>
    <property type="match status" value="1"/>
</dbReference>
<dbReference type="SMART" id="SM00829">
    <property type="entry name" value="PKS_ER"/>
    <property type="match status" value="1"/>
</dbReference>
<dbReference type="InterPro" id="IPR013154">
    <property type="entry name" value="ADH-like_N"/>
</dbReference>
<keyword evidence="2" id="KW-0472">Membrane</keyword>
<dbReference type="PANTHER" id="PTHR45033:SF3">
    <property type="entry name" value="DEHYDROGENASE, PUTATIVE (AFU_ORTHOLOGUE AFUA_2G13270)-RELATED"/>
    <property type="match status" value="1"/>
</dbReference>
<dbReference type="InterPro" id="IPR020843">
    <property type="entry name" value="ER"/>
</dbReference>
<dbReference type="InterPro" id="IPR005097">
    <property type="entry name" value="Sacchrp_dh_NADP-bd"/>
</dbReference>
<dbReference type="Proteomes" id="UP001280581">
    <property type="component" value="Unassembled WGS sequence"/>
</dbReference>
<dbReference type="AlphaFoldDB" id="A0AAN6REW2"/>
<dbReference type="InterPro" id="IPR052711">
    <property type="entry name" value="Zinc_ADH-like"/>
</dbReference>
<dbReference type="Pfam" id="PF03435">
    <property type="entry name" value="Sacchrp_dh_NADP"/>
    <property type="match status" value="1"/>
</dbReference>
<protein>
    <recommendedName>
        <fullName evidence="3">Enoyl reductase (ER) domain-containing protein</fullName>
    </recommendedName>
</protein>
<dbReference type="SUPFAM" id="SSF51735">
    <property type="entry name" value="NAD(P)-binding Rossmann-fold domains"/>
    <property type="match status" value="1"/>
</dbReference>
<feature type="region of interest" description="Disordered" evidence="1">
    <location>
        <begin position="1016"/>
        <end position="1048"/>
    </location>
</feature>
<comment type="caution">
    <text evidence="4">The sequence shown here is derived from an EMBL/GenBank/DDBJ whole genome shotgun (WGS) entry which is preliminary data.</text>
</comment>
<dbReference type="InterPro" id="IPR011032">
    <property type="entry name" value="GroES-like_sf"/>
</dbReference>
<accession>A0AAN6REW2</accession>
<evidence type="ECO:0000313" key="5">
    <source>
        <dbReference type="Proteomes" id="UP001280581"/>
    </source>
</evidence>
<name>A0AAN6REW2_9PLEO</name>
<feature type="domain" description="Enoyl reductase (ER)" evidence="3">
    <location>
        <begin position="12"/>
        <end position="256"/>
    </location>
</feature>
<sequence length="1079" mass="116953">MPSAIAIKQVPGKPGQVYYPLEKITIPDPKPSQNDTVVTLTAAALNHRDLFIRQHLYPGTTFGVPLLADGVGIVTSTGSSPTAQQWSGKRVLLNPGTGWKDDPSGPEHPKGYAIMGGTKFNPAGTLADVVTLDAAELEECPEHLSDEEAAALPLTGLTAWRAFFTKSGNAAGGIISVYGMTVAPKMPFLMSAVLSNIEVRGSTMGSRKEFADMVKFVREKKIKPVVSRSVHGMDIEKLNGLFDDMKNASQFGKLVVTLGEKTGRETSASRQYDFILYGATGYTGTLTAQYITKNLPSDVRWAIAGRSHSKLETLSSSLRALNPDRLPHSIETLQHTKDELTSLANRTRVLITTVGPFHRYGSLVMEVCAATGTHYIDSTGETPWVYEAVHKYHDLAKEKGAILITQCAMDSAPADIAAYALVQFLRERSGAGTKEIVHSIQEWRNGMSGGTLHSLIGVAESYPFAHLKESIKPLALCVQGVRPRNEPLAFGVSGTKKIADVGLLTDSIIGIADTGLVYRSWSLMGYGEDFSYFTGMKAANRMSGFLWHAGLMASLPMLLVAPVRKLMMSVMPSPGEGPSDGAKAKDGTVWRTVAHSNVPAPQKAICEMAFDGDMYSLTAMFLAEAAMVLVRPDRENWAQESGGGVLTPSTLGEQYIDKLKMAGLRMVTQAFAFMKRYLEMFLQIWALLAFLAMGLVAPPRPAPASGLHVDADRNANLTRRWGDPIPNAPTNEEWCGAIAKGKTLFMGFFLTAQEAGDLFVPPRLSATTEWDVKDAADWGWNMDSQIPPPNRNLGALGLPPLSGVSVYGIARALTSLGKSDKDLQDGGNMKMVEMVHFDVNDRRPLSQQTYSTKDGVIVNLNLKSVAHMARQRNPPIPDADLPDLKALSDLQWAAWAEASKTDGGIDNLQWYFIASIQNVETRKMIRGALILAGGTAQERPLEPWPGVWIPGTTNAGLALLGSQLGKTLGYLLLQHKPSMGGNKWVDGVVIFHGDTTHQAPCLAFHIANAAPRPLLPGEPDPNDNFKPHYSPDGPGIPDIPDPRHGNQQTRDILAGFNISKALQEWSGTANEVPEWQKCC</sequence>
<keyword evidence="5" id="KW-1185">Reference proteome</keyword>
<dbReference type="PANTHER" id="PTHR45033">
    <property type="match status" value="1"/>
</dbReference>
<feature type="transmembrane region" description="Helical" evidence="2">
    <location>
        <begin position="545"/>
        <end position="563"/>
    </location>
</feature>
<dbReference type="SUPFAM" id="SSF50129">
    <property type="entry name" value="GroES-like"/>
    <property type="match status" value="1"/>
</dbReference>
<organism evidence="4 5">
    <name type="scientific">Pseudopithomyces chartarum</name>
    <dbReference type="NCBI Taxonomy" id="1892770"/>
    <lineage>
        <taxon>Eukaryota</taxon>
        <taxon>Fungi</taxon>
        <taxon>Dikarya</taxon>
        <taxon>Ascomycota</taxon>
        <taxon>Pezizomycotina</taxon>
        <taxon>Dothideomycetes</taxon>
        <taxon>Pleosporomycetidae</taxon>
        <taxon>Pleosporales</taxon>
        <taxon>Massarineae</taxon>
        <taxon>Didymosphaeriaceae</taxon>
        <taxon>Pseudopithomyces</taxon>
    </lineage>
</organism>
<reference evidence="4 5" key="1">
    <citation type="submission" date="2021-02" db="EMBL/GenBank/DDBJ databases">
        <title>Genome assembly of Pseudopithomyces chartarum.</title>
        <authorList>
            <person name="Jauregui R."/>
            <person name="Singh J."/>
            <person name="Voisey C."/>
        </authorList>
    </citation>
    <scope>NUCLEOTIDE SEQUENCE [LARGE SCALE GENOMIC DNA]</scope>
    <source>
        <strain evidence="4 5">AGR01</strain>
    </source>
</reference>
<dbReference type="Gene3D" id="3.40.50.720">
    <property type="entry name" value="NAD(P)-binding Rossmann-like Domain"/>
    <property type="match status" value="3"/>
</dbReference>